<dbReference type="InterPro" id="IPR036259">
    <property type="entry name" value="MFS_trans_sf"/>
</dbReference>
<evidence type="ECO:0000256" key="6">
    <source>
        <dbReference type="SAM" id="Phobius"/>
    </source>
</evidence>
<feature type="transmembrane region" description="Helical" evidence="6">
    <location>
        <begin position="222"/>
        <end position="241"/>
    </location>
</feature>
<name>A0A9Q8CG54_9STAP</name>
<keyword evidence="3 6" id="KW-0812">Transmembrane</keyword>
<evidence type="ECO:0000256" key="1">
    <source>
        <dbReference type="ARBA" id="ARBA00004651"/>
    </source>
</evidence>
<keyword evidence="4 6" id="KW-1133">Transmembrane helix</keyword>
<organism evidence="7 8">
    <name type="scientific">Macrococcus carouselicus</name>
    <dbReference type="NCBI Taxonomy" id="69969"/>
    <lineage>
        <taxon>Bacteria</taxon>
        <taxon>Bacillati</taxon>
        <taxon>Bacillota</taxon>
        <taxon>Bacilli</taxon>
        <taxon>Bacillales</taxon>
        <taxon>Staphylococcaceae</taxon>
        <taxon>Macrococcus</taxon>
    </lineage>
</organism>
<keyword evidence="5 6" id="KW-0472">Membrane</keyword>
<keyword evidence="2" id="KW-1003">Cell membrane</keyword>
<dbReference type="AlphaFoldDB" id="A0A9Q8CG54"/>
<evidence type="ECO:0000256" key="3">
    <source>
        <dbReference type="ARBA" id="ARBA00022692"/>
    </source>
</evidence>
<evidence type="ECO:0000256" key="4">
    <source>
        <dbReference type="ARBA" id="ARBA00022989"/>
    </source>
</evidence>
<dbReference type="SUPFAM" id="SSF103473">
    <property type="entry name" value="MFS general substrate transporter"/>
    <property type="match status" value="1"/>
</dbReference>
<reference evidence="7 8" key="1">
    <citation type="submission" date="2019-01" db="EMBL/GenBank/DDBJ databases">
        <title>Draft genome sequences of the type strains of six Macrococcus species.</title>
        <authorList>
            <person name="Mazhar S."/>
            <person name="Altermann E."/>
            <person name="Hill C."/>
            <person name="Mcauliffe O."/>
        </authorList>
    </citation>
    <scope>NUCLEOTIDE SEQUENCE [LARGE SCALE GENOMIC DNA]</scope>
    <source>
        <strain evidence="7 8">ATCC 51828</strain>
    </source>
</reference>
<accession>A0A9Q8CG54</accession>
<evidence type="ECO:0000256" key="2">
    <source>
        <dbReference type="ARBA" id="ARBA00022475"/>
    </source>
</evidence>
<feature type="transmembrane region" description="Helical" evidence="6">
    <location>
        <begin position="86"/>
        <end position="111"/>
    </location>
</feature>
<evidence type="ECO:0000313" key="7">
    <source>
        <dbReference type="EMBL" id="TDM02455.1"/>
    </source>
</evidence>
<feature type="transmembrane region" description="Helical" evidence="6">
    <location>
        <begin position="151"/>
        <end position="175"/>
    </location>
</feature>
<dbReference type="Proteomes" id="UP000295280">
    <property type="component" value="Unassembled WGS sequence"/>
</dbReference>
<comment type="subcellular location">
    <subcellularLocation>
        <location evidence="1">Cell membrane</location>
        <topology evidence="1">Multi-pass membrane protein</topology>
    </subcellularLocation>
</comment>
<dbReference type="Gene3D" id="1.20.1250.20">
    <property type="entry name" value="MFS general substrate transporter like domains"/>
    <property type="match status" value="2"/>
</dbReference>
<protein>
    <submittedName>
        <fullName evidence="7">MFS transporter</fullName>
    </submittedName>
</protein>
<dbReference type="PANTHER" id="PTHR23513">
    <property type="entry name" value="INTEGRAL MEMBRANE EFFLUX PROTEIN-RELATED"/>
    <property type="match status" value="1"/>
</dbReference>
<dbReference type="PANTHER" id="PTHR23513:SF19">
    <property type="entry name" value="MAJOR FACILITATOR SUPERFAMILY (MFS) PROFILE DOMAIN-CONTAINING PROTEIN"/>
    <property type="match status" value="1"/>
</dbReference>
<dbReference type="EMBL" id="SCWD01000002">
    <property type="protein sequence ID" value="TDM02455.1"/>
    <property type="molecule type" value="Genomic_DNA"/>
</dbReference>
<evidence type="ECO:0000256" key="5">
    <source>
        <dbReference type="ARBA" id="ARBA00023136"/>
    </source>
</evidence>
<sequence length="394" mass="44762">MRKLSIHFKYLYFSQLFANIGDVLYIVALIGYVYSQTHSAQASVYIPITITAAVFSSGWFAPYVYSRWSKKEILLFNQTVKTFLMIVILIIMVLTEQIYLLYILAFLNAFLDGFTNPLKMTLIPLTEHTEHIGYANAQMSMMNGMVQIGSWSLGGILLLLGSEWVIVITTVLYIASVTLINRLHLQQDGLETDQTSIFRSFSRMMKVNQSLKESHFLNKTTLFESIGHSVWLAAILLVFVAERLQANVSWFSLINALFFLGVLVGGLLLTKFNDKLLNHTRLYIVTIPLILALLNIIFVYNKSFLLAFIISFIFGVCDELRATLMHTQLQMRLDDYSLTALYTLNGMVYSLCFCVSSYVVGITADYSVVAAFLIAACAYIICFLISMKYRKLFK</sequence>
<keyword evidence="8" id="KW-1185">Reference proteome</keyword>
<feature type="transmembrane region" description="Helical" evidence="6">
    <location>
        <begin position="306"/>
        <end position="324"/>
    </location>
</feature>
<feature type="transmembrane region" description="Helical" evidence="6">
    <location>
        <begin position="247"/>
        <end position="270"/>
    </location>
</feature>
<dbReference type="GO" id="GO:0005886">
    <property type="term" value="C:plasma membrane"/>
    <property type="evidence" value="ECO:0007669"/>
    <property type="project" value="UniProtKB-SubCell"/>
</dbReference>
<feature type="transmembrane region" description="Helical" evidence="6">
    <location>
        <begin position="12"/>
        <end position="32"/>
    </location>
</feature>
<feature type="transmembrane region" description="Helical" evidence="6">
    <location>
        <begin position="366"/>
        <end position="385"/>
    </location>
</feature>
<feature type="transmembrane region" description="Helical" evidence="6">
    <location>
        <begin position="282"/>
        <end position="300"/>
    </location>
</feature>
<feature type="transmembrane region" description="Helical" evidence="6">
    <location>
        <begin position="336"/>
        <end position="360"/>
    </location>
</feature>
<comment type="caution">
    <text evidence="7">The sequence shown here is derived from an EMBL/GenBank/DDBJ whole genome shotgun (WGS) entry which is preliminary data.</text>
</comment>
<evidence type="ECO:0000313" key="8">
    <source>
        <dbReference type="Proteomes" id="UP000295280"/>
    </source>
</evidence>
<dbReference type="OrthoDB" id="2351575at2"/>
<proteinExistence type="predicted"/>
<feature type="transmembrane region" description="Helical" evidence="6">
    <location>
        <begin position="44"/>
        <end position="65"/>
    </location>
</feature>
<dbReference type="RefSeq" id="WP_133417938.1">
    <property type="nucleotide sequence ID" value="NZ_SCWD01000002.1"/>
</dbReference>
<gene>
    <name evidence="7" type="ORF">ERX40_07830</name>
</gene>